<dbReference type="OrthoDB" id="3266963at2759"/>
<reference evidence="2 3" key="1">
    <citation type="journal article" date="2019" name="Nat. Ecol. Evol.">
        <title>Megaphylogeny resolves global patterns of mushroom evolution.</title>
        <authorList>
            <person name="Varga T."/>
            <person name="Krizsan K."/>
            <person name="Foldi C."/>
            <person name="Dima B."/>
            <person name="Sanchez-Garcia M."/>
            <person name="Sanchez-Ramirez S."/>
            <person name="Szollosi G.J."/>
            <person name="Szarkandi J.G."/>
            <person name="Papp V."/>
            <person name="Albert L."/>
            <person name="Andreopoulos W."/>
            <person name="Angelini C."/>
            <person name="Antonin V."/>
            <person name="Barry K.W."/>
            <person name="Bougher N.L."/>
            <person name="Buchanan P."/>
            <person name="Buyck B."/>
            <person name="Bense V."/>
            <person name="Catcheside P."/>
            <person name="Chovatia M."/>
            <person name="Cooper J."/>
            <person name="Damon W."/>
            <person name="Desjardin D."/>
            <person name="Finy P."/>
            <person name="Geml J."/>
            <person name="Haridas S."/>
            <person name="Hughes K."/>
            <person name="Justo A."/>
            <person name="Karasinski D."/>
            <person name="Kautmanova I."/>
            <person name="Kiss B."/>
            <person name="Kocsube S."/>
            <person name="Kotiranta H."/>
            <person name="LaButti K.M."/>
            <person name="Lechner B.E."/>
            <person name="Liimatainen K."/>
            <person name="Lipzen A."/>
            <person name="Lukacs Z."/>
            <person name="Mihaltcheva S."/>
            <person name="Morgado L.N."/>
            <person name="Niskanen T."/>
            <person name="Noordeloos M.E."/>
            <person name="Ohm R.A."/>
            <person name="Ortiz-Santana B."/>
            <person name="Ovrebo C."/>
            <person name="Racz N."/>
            <person name="Riley R."/>
            <person name="Savchenko A."/>
            <person name="Shiryaev A."/>
            <person name="Soop K."/>
            <person name="Spirin V."/>
            <person name="Szebenyi C."/>
            <person name="Tomsovsky M."/>
            <person name="Tulloss R.E."/>
            <person name="Uehling J."/>
            <person name="Grigoriev I.V."/>
            <person name="Vagvolgyi C."/>
            <person name="Papp T."/>
            <person name="Martin F.M."/>
            <person name="Miettinen O."/>
            <person name="Hibbett D.S."/>
            <person name="Nagy L.G."/>
        </authorList>
    </citation>
    <scope>NUCLEOTIDE SEQUENCE [LARGE SCALE GENOMIC DNA]</scope>
    <source>
        <strain evidence="2 3">CBS 962.96</strain>
    </source>
</reference>
<dbReference type="AlphaFoldDB" id="A0A4S8MLR8"/>
<feature type="non-terminal residue" evidence="2">
    <location>
        <position position="1"/>
    </location>
</feature>
<evidence type="ECO:0000313" key="3">
    <source>
        <dbReference type="Proteomes" id="UP000297245"/>
    </source>
</evidence>
<dbReference type="Proteomes" id="UP000297245">
    <property type="component" value="Unassembled WGS sequence"/>
</dbReference>
<feature type="non-terminal residue" evidence="2">
    <location>
        <position position="126"/>
    </location>
</feature>
<keyword evidence="3" id="KW-1185">Reference proteome</keyword>
<proteinExistence type="predicted"/>
<organism evidence="2 3">
    <name type="scientific">Dendrothele bispora (strain CBS 962.96)</name>
    <dbReference type="NCBI Taxonomy" id="1314807"/>
    <lineage>
        <taxon>Eukaryota</taxon>
        <taxon>Fungi</taxon>
        <taxon>Dikarya</taxon>
        <taxon>Basidiomycota</taxon>
        <taxon>Agaricomycotina</taxon>
        <taxon>Agaricomycetes</taxon>
        <taxon>Agaricomycetidae</taxon>
        <taxon>Agaricales</taxon>
        <taxon>Agaricales incertae sedis</taxon>
        <taxon>Dendrothele</taxon>
    </lineage>
</organism>
<dbReference type="InterPro" id="IPR046496">
    <property type="entry name" value="DUF6589"/>
</dbReference>
<dbReference type="EMBL" id="ML179064">
    <property type="protein sequence ID" value="THV03692.1"/>
    <property type="molecule type" value="Genomic_DNA"/>
</dbReference>
<protein>
    <recommendedName>
        <fullName evidence="1">DUF6589 domain-containing protein</fullName>
    </recommendedName>
</protein>
<evidence type="ECO:0000313" key="2">
    <source>
        <dbReference type="EMBL" id="THV03692.1"/>
    </source>
</evidence>
<dbReference type="Pfam" id="PF20231">
    <property type="entry name" value="DUF6589"/>
    <property type="match status" value="1"/>
</dbReference>
<name>A0A4S8MLR8_DENBC</name>
<sequence>LSKKFRTEPIAIHRMEEGRKTQVQPLGTNAKNEMSTQGMKRAIIDFDEQKGLQPDAFKDMLDWYSGDGGSFAAMLRVRKYGCIAQTLREEDIQENYESMTGKIFTCELWHMRATCLNSLAANHYGH</sequence>
<evidence type="ECO:0000259" key="1">
    <source>
        <dbReference type="Pfam" id="PF20231"/>
    </source>
</evidence>
<accession>A0A4S8MLR8</accession>
<feature type="domain" description="DUF6589" evidence="1">
    <location>
        <begin position="3"/>
        <end position="125"/>
    </location>
</feature>
<gene>
    <name evidence="2" type="ORF">K435DRAFT_558769</name>
</gene>